<keyword evidence="5 9" id="KW-0863">Zinc-finger</keyword>
<feature type="domain" description="RING-type" evidence="11">
    <location>
        <begin position="224"/>
        <end position="274"/>
    </location>
</feature>
<evidence type="ECO:0000256" key="1">
    <source>
        <dbReference type="ARBA" id="ARBA00004123"/>
    </source>
</evidence>
<dbReference type="PANTHER" id="PTHR12420">
    <property type="entry name" value="PHD FINGER PROTEIN"/>
    <property type="match status" value="1"/>
</dbReference>
<dbReference type="InterPro" id="IPR034732">
    <property type="entry name" value="EPHD"/>
</dbReference>
<sequence length="438" mass="49494">MRRALAKKQKHSAGKCPGRSSTNRQFPVLFSSNEKDDVSHPWWKELDISAKDVKLLPTRQVCVFCLCSDDCEEKYGEFIHHSFSDMRMHYFCLLLASGLPQSLHYAVDDFTVEKDSVCGFLVKDIIQEVKRASRLRCVYCHKSGASIGCVVTTCKSKFHHSCGLENGVLSQFYQSFRSYCSRHRPKQVIKTVGEVLKETGNVIEEEKVLMPQMKSVKSVNTQSCAVCLDDVQCSATDLHSLTTPCCMSVWLHRSCVQQQALSSGVHFFRCPVCNDAQLFKQEMQRMGIYVPERDASWELTSDAFNDLLQRHSQCDVKECQCPHGRDYNLKGSEWAVVLCDLCGSSGTHIACNEDVDSETSYHVCDLCLDIHGVDGAQKLAEQMGVLSPEERKVRRSDRIRWKSTTASPALKRRRFSSEEFVCENEVTPTSSTSCGRRS</sequence>
<feature type="domain" description="PHD-type" evidence="12">
    <location>
        <begin position="59"/>
        <end position="184"/>
    </location>
</feature>
<dbReference type="InterPro" id="IPR001841">
    <property type="entry name" value="Znf_RING"/>
</dbReference>
<evidence type="ECO:0000256" key="2">
    <source>
        <dbReference type="ARBA" id="ARBA00004906"/>
    </source>
</evidence>
<dbReference type="Pfam" id="PF26054">
    <property type="entry name" value="PHD_G2E3"/>
    <property type="match status" value="1"/>
</dbReference>
<dbReference type="InterPro" id="IPR059102">
    <property type="entry name" value="PHD_PHF7/G2E3-like"/>
</dbReference>
<evidence type="ECO:0000256" key="9">
    <source>
        <dbReference type="PROSITE-ProRule" id="PRU00175"/>
    </source>
</evidence>
<dbReference type="Pfam" id="PF13771">
    <property type="entry name" value="zf-HC5HC2H"/>
    <property type="match status" value="1"/>
</dbReference>
<comment type="caution">
    <text evidence="13">The sequence shown here is derived from an EMBL/GenBank/DDBJ whole genome shotgun (WGS) entry which is preliminary data.</text>
</comment>
<evidence type="ECO:0000313" key="14">
    <source>
        <dbReference type="Proteomes" id="UP001642483"/>
    </source>
</evidence>
<evidence type="ECO:0000256" key="3">
    <source>
        <dbReference type="ARBA" id="ARBA00022679"/>
    </source>
</evidence>
<dbReference type="InterPro" id="IPR042013">
    <property type="entry name" value="PHF7/G2E3_ePHD"/>
</dbReference>
<feature type="compositionally biased region" description="Basic residues" evidence="10">
    <location>
        <begin position="1"/>
        <end position="13"/>
    </location>
</feature>
<evidence type="ECO:0000259" key="11">
    <source>
        <dbReference type="PROSITE" id="PS50089"/>
    </source>
</evidence>
<keyword evidence="6" id="KW-0833">Ubl conjugation pathway</keyword>
<protein>
    <recommendedName>
        <fullName evidence="15">PHD finger protein 7</fullName>
    </recommendedName>
</protein>
<keyword evidence="4" id="KW-0479">Metal-binding</keyword>
<evidence type="ECO:0000256" key="10">
    <source>
        <dbReference type="SAM" id="MobiDB-lite"/>
    </source>
</evidence>
<dbReference type="PROSITE" id="PS50089">
    <property type="entry name" value="ZF_RING_2"/>
    <property type="match status" value="1"/>
</dbReference>
<dbReference type="InterPro" id="IPR051188">
    <property type="entry name" value="PHD-type_Zinc_Finger"/>
</dbReference>
<dbReference type="InterPro" id="IPR013083">
    <property type="entry name" value="Znf_RING/FYVE/PHD"/>
</dbReference>
<dbReference type="Proteomes" id="UP001642483">
    <property type="component" value="Unassembled WGS sequence"/>
</dbReference>
<evidence type="ECO:0000313" key="13">
    <source>
        <dbReference type="EMBL" id="CAK8683315.1"/>
    </source>
</evidence>
<dbReference type="PROSITE" id="PS51805">
    <property type="entry name" value="EPHD"/>
    <property type="match status" value="1"/>
</dbReference>
<dbReference type="CDD" id="cd15669">
    <property type="entry name" value="ePHD_PHF7_G2E3_like"/>
    <property type="match status" value="1"/>
</dbReference>
<evidence type="ECO:0000256" key="8">
    <source>
        <dbReference type="ARBA" id="ARBA00023242"/>
    </source>
</evidence>
<evidence type="ECO:0008006" key="15">
    <source>
        <dbReference type="Google" id="ProtNLM"/>
    </source>
</evidence>
<keyword evidence="8" id="KW-0539">Nucleus</keyword>
<dbReference type="SUPFAM" id="SSF57903">
    <property type="entry name" value="FYVE/PHD zinc finger"/>
    <property type="match status" value="1"/>
</dbReference>
<evidence type="ECO:0000256" key="4">
    <source>
        <dbReference type="ARBA" id="ARBA00022723"/>
    </source>
</evidence>
<evidence type="ECO:0000259" key="12">
    <source>
        <dbReference type="PROSITE" id="PS51805"/>
    </source>
</evidence>
<keyword evidence="3" id="KW-0808">Transferase</keyword>
<gene>
    <name evidence="13" type="ORF">CVLEPA_LOCUS14400</name>
</gene>
<proteinExistence type="predicted"/>
<evidence type="ECO:0000256" key="7">
    <source>
        <dbReference type="ARBA" id="ARBA00022833"/>
    </source>
</evidence>
<keyword evidence="14" id="KW-1185">Reference proteome</keyword>
<feature type="region of interest" description="Disordered" evidence="10">
    <location>
        <begin position="1"/>
        <end position="20"/>
    </location>
</feature>
<dbReference type="EMBL" id="CAWYQH010000097">
    <property type="protein sequence ID" value="CAK8683315.1"/>
    <property type="molecule type" value="Genomic_DNA"/>
</dbReference>
<organism evidence="13 14">
    <name type="scientific">Clavelina lepadiformis</name>
    <name type="common">Light-bulb sea squirt</name>
    <name type="synonym">Ascidia lepadiformis</name>
    <dbReference type="NCBI Taxonomy" id="159417"/>
    <lineage>
        <taxon>Eukaryota</taxon>
        <taxon>Metazoa</taxon>
        <taxon>Chordata</taxon>
        <taxon>Tunicata</taxon>
        <taxon>Ascidiacea</taxon>
        <taxon>Aplousobranchia</taxon>
        <taxon>Clavelinidae</taxon>
        <taxon>Clavelina</taxon>
    </lineage>
</organism>
<name>A0ABP0FUK3_CLALP</name>
<comment type="pathway">
    <text evidence="2">Protein modification; protein ubiquitination.</text>
</comment>
<keyword evidence="7" id="KW-0862">Zinc</keyword>
<evidence type="ECO:0000256" key="5">
    <source>
        <dbReference type="ARBA" id="ARBA00022771"/>
    </source>
</evidence>
<dbReference type="Gene3D" id="3.30.40.10">
    <property type="entry name" value="Zinc/RING finger domain, C3HC4 (zinc finger)"/>
    <property type="match status" value="2"/>
</dbReference>
<dbReference type="PANTHER" id="PTHR12420:SF42">
    <property type="entry name" value="G2_M PHASE-SPECIFIC E3 UBIQUITIN-PROTEIN LIGASE"/>
    <property type="match status" value="1"/>
</dbReference>
<accession>A0ABP0FUK3</accession>
<reference evidence="13 14" key="1">
    <citation type="submission" date="2024-02" db="EMBL/GenBank/DDBJ databases">
        <authorList>
            <person name="Daric V."/>
            <person name="Darras S."/>
        </authorList>
    </citation>
    <scope>NUCLEOTIDE SEQUENCE [LARGE SCALE GENOMIC DNA]</scope>
</reference>
<comment type="subcellular location">
    <subcellularLocation>
        <location evidence="1">Nucleus</location>
    </subcellularLocation>
</comment>
<dbReference type="InterPro" id="IPR011011">
    <property type="entry name" value="Znf_FYVE_PHD"/>
</dbReference>
<evidence type="ECO:0000256" key="6">
    <source>
        <dbReference type="ARBA" id="ARBA00022786"/>
    </source>
</evidence>